<dbReference type="GO" id="GO:0051537">
    <property type="term" value="F:2 iron, 2 sulfur cluster binding"/>
    <property type="evidence" value="ECO:0007669"/>
    <property type="project" value="UniProtKB-KW"/>
</dbReference>
<dbReference type="PANTHER" id="PTHR43112:SF3">
    <property type="entry name" value="FERREDOXIN-2, CHLOROPLASTIC"/>
    <property type="match status" value="1"/>
</dbReference>
<dbReference type="SUPFAM" id="SSF54292">
    <property type="entry name" value="2Fe-2S ferredoxin-like"/>
    <property type="match status" value="1"/>
</dbReference>
<evidence type="ECO:0000256" key="2">
    <source>
        <dbReference type="ARBA" id="ARBA00022448"/>
    </source>
</evidence>
<dbReference type="OrthoDB" id="9806195at2"/>
<keyword evidence="11" id="KW-1185">Reference proteome</keyword>
<evidence type="ECO:0000256" key="7">
    <source>
        <dbReference type="ARBA" id="ARBA00023014"/>
    </source>
</evidence>
<evidence type="ECO:0000256" key="5">
    <source>
        <dbReference type="ARBA" id="ARBA00022982"/>
    </source>
</evidence>
<accession>A0A368LK37</accession>
<comment type="cofactor">
    <cofactor evidence="8">
        <name>[2Fe-2S] cluster</name>
        <dbReference type="ChEBI" id="CHEBI:190135"/>
    </cofactor>
</comment>
<dbReference type="InterPro" id="IPR001041">
    <property type="entry name" value="2Fe-2S_ferredoxin-type"/>
</dbReference>
<dbReference type="InterPro" id="IPR006058">
    <property type="entry name" value="2Fe2S_fd_BS"/>
</dbReference>
<dbReference type="AlphaFoldDB" id="A0A368LK37"/>
<gene>
    <name evidence="10" type="ORF">CIK83_00795</name>
</gene>
<evidence type="ECO:0000256" key="8">
    <source>
        <dbReference type="ARBA" id="ARBA00034078"/>
    </source>
</evidence>
<dbReference type="EMBL" id="QPGL01000001">
    <property type="protein sequence ID" value="RCS72269.1"/>
    <property type="molecule type" value="Genomic_DNA"/>
</dbReference>
<dbReference type="InterPro" id="IPR012675">
    <property type="entry name" value="Beta-grasp_dom_sf"/>
</dbReference>
<keyword evidence="2" id="KW-0813">Transport</keyword>
<evidence type="ECO:0000256" key="4">
    <source>
        <dbReference type="ARBA" id="ARBA00022723"/>
    </source>
</evidence>
<evidence type="ECO:0000256" key="1">
    <source>
        <dbReference type="ARBA" id="ARBA00007874"/>
    </source>
</evidence>
<evidence type="ECO:0000313" key="10">
    <source>
        <dbReference type="EMBL" id="RCS72269.1"/>
    </source>
</evidence>
<keyword evidence="4" id="KW-0479">Metal-binding</keyword>
<name>A0A368LK37_9VIBR</name>
<reference evidence="10 11" key="1">
    <citation type="journal article" date="2017" name="Elife">
        <title>Extensive horizontal gene transfer in cheese-associated bacteria.</title>
        <authorList>
            <person name="Bonham K.S."/>
            <person name="Wolfe B.E."/>
            <person name="Dutton R.J."/>
        </authorList>
    </citation>
    <scope>NUCLEOTIDE SEQUENCE [LARGE SCALE GENOMIC DNA]</scope>
    <source>
        <strain evidence="10 11">JB196</strain>
    </source>
</reference>
<keyword evidence="7" id="KW-0411">Iron-sulfur</keyword>
<dbReference type="CDD" id="cd00207">
    <property type="entry name" value="fer2"/>
    <property type="match status" value="1"/>
</dbReference>
<dbReference type="GO" id="GO:0046872">
    <property type="term" value="F:metal ion binding"/>
    <property type="evidence" value="ECO:0007669"/>
    <property type="project" value="UniProtKB-KW"/>
</dbReference>
<feature type="domain" description="2Fe-2S ferredoxin-type" evidence="9">
    <location>
        <begin position="3"/>
        <end position="89"/>
    </location>
</feature>
<evidence type="ECO:0000256" key="6">
    <source>
        <dbReference type="ARBA" id="ARBA00023004"/>
    </source>
</evidence>
<keyword evidence="3" id="KW-0001">2Fe-2S</keyword>
<dbReference type="PROSITE" id="PS00197">
    <property type="entry name" value="2FE2S_FER_1"/>
    <property type="match status" value="1"/>
</dbReference>
<evidence type="ECO:0000313" key="11">
    <source>
        <dbReference type="Proteomes" id="UP000252479"/>
    </source>
</evidence>
<dbReference type="PROSITE" id="PS51085">
    <property type="entry name" value="2FE2S_FER_2"/>
    <property type="match status" value="1"/>
</dbReference>
<dbReference type="InterPro" id="IPR036010">
    <property type="entry name" value="2Fe-2S_ferredoxin-like_sf"/>
</dbReference>
<dbReference type="Pfam" id="PF00111">
    <property type="entry name" value="Fer2"/>
    <property type="match status" value="1"/>
</dbReference>
<evidence type="ECO:0000259" key="9">
    <source>
        <dbReference type="PROSITE" id="PS51085"/>
    </source>
</evidence>
<comment type="caution">
    <text evidence="10">The sequence shown here is derived from an EMBL/GenBank/DDBJ whole genome shotgun (WGS) entry which is preliminary data.</text>
</comment>
<dbReference type="Gene3D" id="3.10.20.30">
    <property type="match status" value="1"/>
</dbReference>
<protein>
    <submittedName>
        <fullName evidence="10">Ferredoxin</fullName>
    </submittedName>
</protein>
<dbReference type="Proteomes" id="UP000252479">
    <property type="component" value="Unassembled WGS sequence"/>
</dbReference>
<comment type="similarity">
    <text evidence="1">Belongs to the 2Fe2S plant-type ferredoxin family.</text>
</comment>
<dbReference type="GeneID" id="303187431"/>
<keyword evidence="5" id="KW-0249">Electron transport</keyword>
<keyword evidence="6" id="KW-0408">Iron</keyword>
<evidence type="ECO:0000256" key="3">
    <source>
        <dbReference type="ARBA" id="ARBA00022714"/>
    </source>
</evidence>
<proteinExistence type="inferred from homology"/>
<dbReference type="RefSeq" id="WP_086957741.1">
    <property type="nucleotide sequence ID" value="NZ_AP018680.1"/>
</dbReference>
<sequence length="89" mass="9881">MVYKITLLPSYLEFNVDSAQTLLDGALANGISLPSRCRVGVCTICACKKIKGTVDYDLEPVLTEKEQRQGWIFPCQAYAKSHLVLSLDE</sequence>
<dbReference type="PANTHER" id="PTHR43112">
    <property type="entry name" value="FERREDOXIN"/>
    <property type="match status" value="1"/>
</dbReference>
<organism evidence="10 11">
    <name type="scientific">Vibrio casei</name>
    <dbReference type="NCBI Taxonomy" id="673372"/>
    <lineage>
        <taxon>Bacteria</taxon>
        <taxon>Pseudomonadati</taxon>
        <taxon>Pseudomonadota</taxon>
        <taxon>Gammaproteobacteria</taxon>
        <taxon>Vibrionales</taxon>
        <taxon>Vibrionaceae</taxon>
        <taxon>Vibrio</taxon>
    </lineage>
</organism>